<gene>
    <name evidence="1" type="ORF">GDO78_005586</name>
</gene>
<dbReference type="Proteomes" id="UP000770717">
    <property type="component" value="Unassembled WGS sequence"/>
</dbReference>
<dbReference type="AlphaFoldDB" id="A0A8J6KHZ7"/>
<reference evidence="1" key="1">
    <citation type="thesis" date="2020" institute="ProQuest LLC" country="789 East Eisenhower Parkway, Ann Arbor, MI, USA">
        <title>Comparative Genomics and Chromosome Evolution.</title>
        <authorList>
            <person name="Mudd A.B."/>
        </authorList>
    </citation>
    <scope>NUCLEOTIDE SEQUENCE</scope>
    <source>
        <strain evidence="1">HN-11 Male</strain>
        <tissue evidence="1">Kidney and liver</tissue>
    </source>
</reference>
<keyword evidence="2" id="KW-1185">Reference proteome</keyword>
<name>A0A8J6KHZ7_ELECQ</name>
<accession>A0A8J6KHZ7</accession>
<comment type="caution">
    <text evidence="1">The sequence shown here is derived from an EMBL/GenBank/DDBJ whole genome shotgun (WGS) entry which is preliminary data.</text>
</comment>
<organism evidence="1 2">
    <name type="scientific">Eleutherodactylus coqui</name>
    <name type="common">Puerto Rican coqui</name>
    <dbReference type="NCBI Taxonomy" id="57060"/>
    <lineage>
        <taxon>Eukaryota</taxon>
        <taxon>Metazoa</taxon>
        <taxon>Chordata</taxon>
        <taxon>Craniata</taxon>
        <taxon>Vertebrata</taxon>
        <taxon>Euteleostomi</taxon>
        <taxon>Amphibia</taxon>
        <taxon>Batrachia</taxon>
        <taxon>Anura</taxon>
        <taxon>Neobatrachia</taxon>
        <taxon>Hyloidea</taxon>
        <taxon>Eleutherodactylidae</taxon>
        <taxon>Eleutherodactylinae</taxon>
        <taxon>Eleutherodactylus</taxon>
        <taxon>Eleutherodactylus</taxon>
    </lineage>
</organism>
<proteinExistence type="predicted"/>
<evidence type="ECO:0000313" key="2">
    <source>
        <dbReference type="Proteomes" id="UP000770717"/>
    </source>
</evidence>
<dbReference type="EMBL" id="WNTK01000002">
    <property type="protein sequence ID" value="KAG9489724.1"/>
    <property type="molecule type" value="Genomic_DNA"/>
</dbReference>
<evidence type="ECO:0000313" key="1">
    <source>
        <dbReference type="EMBL" id="KAG9489724.1"/>
    </source>
</evidence>
<protein>
    <submittedName>
        <fullName evidence="1">Uncharacterized protein</fullName>
    </submittedName>
</protein>
<sequence length="73" mass="8394">MSCAVNGLSLIMYTCDCVSIHRRNNRCTLALRLISIPIPRRAWDVKTHRIRDCTVSWAYALAYMVSACVAYWL</sequence>